<dbReference type="EMBL" id="NRRE01000035">
    <property type="protein sequence ID" value="MBK1699292.1"/>
    <property type="molecule type" value="Genomic_DNA"/>
</dbReference>
<accession>A0A934QLV0</accession>
<sequence>MNDSDEPLGPYDFPELLKAFDPLLDDHNAAIVGGQALNVWATYFYDKAPGELAQFAPYTSKDIDYYGNREAAEALANALQGDVHLPHPEDQTPHTAVAIVNLNGHRREIDFLGVLAGVPQRIISGDLATVDLAWAVDDDADVRVRLLHPLPILMSRAGNIIMLLRDDDRAVRQLQASIIVLREYLQERLDVAVENTESEGQRTDAAREAVDVAKALLGWAAHNSNARGIYEQGLGDPLAPLDAVRSHHGWDPRFLEHELLPQLKGVRERRENRWAEAARKRARRPT</sequence>
<dbReference type="RefSeq" id="WP_027289658.1">
    <property type="nucleotide sequence ID" value="NZ_NRRE01000035.1"/>
</dbReference>
<reference evidence="1" key="1">
    <citation type="submission" date="2017-08" db="EMBL/GenBank/DDBJ databases">
        <authorList>
            <person name="Imhoff J.F."/>
            <person name="Rahn T."/>
            <person name="Kuenzel S."/>
            <person name="Neulinger S.C."/>
        </authorList>
    </citation>
    <scope>NUCLEOTIDE SEQUENCE</scope>
    <source>
        <strain evidence="1">DSM 9154</strain>
    </source>
</reference>
<gene>
    <name evidence="1" type="ORF">CKO21_18755</name>
</gene>
<dbReference type="AlphaFoldDB" id="A0A934QLV0"/>
<reference evidence="1" key="2">
    <citation type="journal article" date="2020" name="Microorganisms">
        <title>Osmotic Adaptation and Compatible Solute Biosynthesis of Phototrophic Bacteria as Revealed from Genome Analyses.</title>
        <authorList>
            <person name="Imhoff J.F."/>
            <person name="Rahn T."/>
            <person name="Kunzel S."/>
            <person name="Keller A."/>
            <person name="Neulinger S.C."/>
        </authorList>
    </citation>
    <scope>NUCLEOTIDE SEQUENCE</scope>
    <source>
        <strain evidence="1">DSM 9154</strain>
    </source>
</reference>
<proteinExistence type="predicted"/>
<name>A0A934QLV0_9PROT</name>
<dbReference type="Proteomes" id="UP000778970">
    <property type="component" value="Unassembled WGS sequence"/>
</dbReference>
<comment type="caution">
    <text evidence="1">The sequence shown here is derived from an EMBL/GenBank/DDBJ whole genome shotgun (WGS) entry which is preliminary data.</text>
</comment>
<keyword evidence="2" id="KW-1185">Reference proteome</keyword>
<organism evidence="1 2">
    <name type="scientific">Rhodovibrio salinarum</name>
    <dbReference type="NCBI Taxonomy" id="1087"/>
    <lineage>
        <taxon>Bacteria</taxon>
        <taxon>Pseudomonadati</taxon>
        <taxon>Pseudomonadota</taxon>
        <taxon>Alphaproteobacteria</taxon>
        <taxon>Rhodospirillales</taxon>
        <taxon>Rhodovibrionaceae</taxon>
        <taxon>Rhodovibrio</taxon>
    </lineage>
</organism>
<evidence type="ECO:0000313" key="2">
    <source>
        <dbReference type="Proteomes" id="UP000778970"/>
    </source>
</evidence>
<protein>
    <submittedName>
        <fullName evidence="1">Uncharacterized protein</fullName>
    </submittedName>
</protein>
<evidence type="ECO:0000313" key="1">
    <source>
        <dbReference type="EMBL" id="MBK1699292.1"/>
    </source>
</evidence>